<gene>
    <name evidence="1" type="ORF">FTUN_2570</name>
</gene>
<dbReference type="InterPro" id="IPR011051">
    <property type="entry name" value="RmlC_Cupin_sf"/>
</dbReference>
<dbReference type="EMBL" id="CP053452">
    <property type="protein sequence ID" value="QJW95044.1"/>
    <property type="molecule type" value="Genomic_DNA"/>
</dbReference>
<reference evidence="2" key="1">
    <citation type="submission" date="2020-05" db="EMBL/GenBank/DDBJ databases">
        <title>Frigoriglobus tundricola gen. nov., sp. nov., a psychrotolerant cellulolytic planctomycete of the family Gemmataceae with two divergent copies of 16S rRNA gene.</title>
        <authorList>
            <person name="Kulichevskaya I.S."/>
            <person name="Ivanova A.A."/>
            <person name="Naumoff D.G."/>
            <person name="Beletsky A.V."/>
            <person name="Rijpstra W.I.C."/>
            <person name="Sinninghe Damste J.S."/>
            <person name="Mardanov A.V."/>
            <person name="Ravin N.V."/>
            <person name="Dedysh S.N."/>
        </authorList>
    </citation>
    <scope>NUCLEOTIDE SEQUENCE [LARGE SCALE GENOMIC DNA]</scope>
    <source>
        <strain evidence="2">PL17</strain>
    </source>
</reference>
<protein>
    <submittedName>
        <fullName evidence="1">Uncharacterized protein</fullName>
    </submittedName>
</protein>
<dbReference type="KEGG" id="ftj:FTUN_2570"/>
<keyword evidence="2" id="KW-1185">Reference proteome</keyword>
<dbReference type="AlphaFoldDB" id="A0A6M5YNB0"/>
<dbReference type="Proteomes" id="UP000503447">
    <property type="component" value="Chromosome"/>
</dbReference>
<dbReference type="InterPro" id="IPR014710">
    <property type="entry name" value="RmlC-like_jellyroll"/>
</dbReference>
<evidence type="ECO:0000313" key="1">
    <source>
        <dbReference type="EMBL" id="QJW95044.1"/>
    </source>
</evidence>
<dbReference type="Gene3D" id="2.60.120.10">
    <property type="entry name" value="Jelly Rolls"/>
    <property type="match status" value="1"/>
</dbReference>
<evidence type="ECO:0000313" key="2">
    <source>
        <dbReference type="Proteomes" id="UP000503447"/>
    </source>
</evidence>
<organism evidence="1 2">
    <name type="scientific">Frigoriglobus tundricola</name>
    <dbReference type="NCBI Taxonomy" id="2774151"/>
    <lineage>
        <taxon>Bacteria</taxon>
        <taxon>Pseudomonadati</taxon>
        <taxon>Planctomycetota</taxon>
        <taxon>Planctomycetia</taxon>
        <taxon>Gemmatales</taxon>
        <taxon>Gemmataceae</taxon>
        <taxon>Frigoriglobus</taxon>
    </lineage>
</organism>
<name>A0A6M5YNB0_9BACT</name>
<accession>A0A6M5YNB0</accession>
<dbReference type="PANTHER" id="PTHR36156">
    <property type="entry name" value="SLR2101 PROTEIN"/>
    <property type="match status" value="1"/>
</dbReference>
<sequence>MKMRRIVTAESKSGVVVQASDLPETAAAGLPTNIWGFDQLPALPLAAEQVLGEYQQKGLFGPKGALRVDVMSFPPETSNPAPDLGALMAKLDFGTGHNMTPGKSGGGMHRTDSIDLVVVISGEGEMAYPDEDGELKEIHLKVGDFVVQNGNFHEWRNRSGAPFVVLIVTLGAERKAT</sequence>
<dbReference type="SUPFAM" id="SSF51182">
    <property type="entry name" value="RmlC-like cupins"/>
    <property type="match status" value="1"/>
</dbReference>
<dbReference type="InterPro" id="IPR047142">
    <property type="entry name" value="OryJ/VirC-like"/>
</dbReference>
<proteinExistence type="predicted"/>
<dbReference type="PANTHER" id="PTHR36156:SF2">
    <property type="entry name" value="CUPIN TYPE-2 DOMAIN-CONTAINING PROTEIN"/>
    <property type="match status" value="1"/>
</dbReference>